<gene>
    <name evidence="1" type="ORF">ENR64_26890</name>
</gene>
<protein>
    <submittedName>
        <fullName evidence="1">Uncharacterized protein</fullName>
    </submittedName>
</protein>
<proteinExistence type="predicted"/>
<dbReference type="AlphaFoldDB" id="A0A7C3KI39"/>
<reference evidence="1" key="1">
    <citation type="journal article" date="2020" name="mSystems">
        <title>Genome- and Community-Level Interaction Insights into Carbon Utilization and Element Cycling Functions of Hydrothermarchaeota in Hydrothermal Sediment.</title>
        <authorList>
            <person name="Zhou Z."/>
            <person name="Liu Y."/>
            <person name="Xu W."/>
            <person name="Pan J."/>
            <person name="Luo Z.H."/>
            <person name="Li M."/>
        </authorList>
    </citation>
    <scope>NUCLEOTIDE SEQUENCE [LARGE SCALE GENOMIC DNA]</scope>
    <source>
        <strain evidence="1">SpSt-418</strain>
    </source>
</reference>
<dbReference type="EMBL" id="DSRU01000396">
    <property type="protein sequence ID" value="HFN01307.1"/>
    <property type="molecule type" value="Genomic_DNA"/>
</dbReference>
<name>A0A7C3KI39_9CYAN</name>
<organism evidence="1">
    <name type="scientific">Oscillatoriales cyanobacterium SpSt-418</name>
    <dbReference type="NCBI Taxonomy" id="2282169"/>
    <lineage>
        <taxon>Bacteria</taxon>
        <taxon>Bacillati</taxon>
        <taxon>Cyanobacteriota</taxon>
        <taxon>Cyanophyceae</taxon>
        <taxon>Oscillatoriophycideae</taxon>
        <taxon>Oscillatoriales</taxon>
    </lineage>
</organism>
<sequence length="281" mass="30742">MKDKNAFNRFGTFAGLLTAIATTALISACDTNQPQATTPAENNNVKTEEVASNTQQYIGKVVTIRSEPIQKLDQNSFTVSSEQFFGRDPIVVINATGQPIILPSESDQEVQVTGEVRNLVIAEVERDYNLGLQSGIYREYENRPAIIARSVALAPDPGEITQDPQQYYGKVLAVTGEVKDFQNANVFELEEDKLIGGGDLLVIRANSRTGAPTTGQGTTQGVINNGEKVAVTGVLRPFVVADLEREYKLTLTPEVRQRLEAEYRQKPVLIADQVYPSAIPD</sequence>
<accession>A0A7C3KI39</accession>
<evidence type="ECO:0000313" key="1">
    <source>
        <dbReference type="EMBL" id="HFN01307.1"/>
    </source>
</evidence>
<comment type="caution">
    <text evidence="1">The sequence shown here is derived from an EMBL/GenBank/DDBJ whole genome shotgun (WGS) entry which is preliminary data.</text>
</comment>
<dbReference type="PROSITE" id="PS51257">
    <property type="entry name" value="PROKAR_LIPOPROTEIN"/>
    <property type="match status" value="1"/>
</dbReference>